<feature type="transmembrane region" description="Helical" evidence="1">
    <location>
        <begin position="548"/>
        <end position="568"/>
    </location>
</feature>
<dbReference type="Proteomes" id="UP001138500">
    <property type="component" value="Unassembled WGS sequence"/>
</dbReference>
<feature type="transmembrane region" description="Helical" evidence="1">
    <location>
        <begin position="589"/>
        <end position="611"/>
    </location>
</feature>
<dbReference type="EMBL" id="RIBY02000779">
    <property type="protein sequence ID" value="KAH9837483.1"/>
    <property type="molecule type" value="Genomic_DNA"/>
</dbReference>
<reference evidence="2 3" key="1">
    <citation type="journal article" date="2018" name="IMA Fungus">
        <title>IMA Genome-F 10: Nine draft genome sequences of Claviceps purpurea s.lat., including C. arundinis, C. humidiphila, and C. cf. spartinae, pseudomolecules for the pitch canker pathogen Fusarium circinatum, draft genome of Davidsoniella eucalypti, Grosmannia galeiformis, Quambalaria eucalypti, and Teratosphaeria destructans.</title>
        <authorList>
            <person name="Wingfield B.D."/>
            <person name="Liu M."/>
            <person name="Nguyen H.D."/>
            <person name="Lane F.A."/>
            <person name="Morgan S.W."/>
            <person name="De Vos L."/>
            <person name="Wilken P.M."/>
            <person name="Duong T.A."/>
            <person name="Aylward J."/>
            <person name="Coetzee M.P."/>
            <person name="Dadej K."/>
            <person name="De Beer Z.W."/>
            <person name="Findlay W."/>
            <person name="Havenga M."/>
            <person name="Kolarik M."/>
            <person name="Menzies J.G."/>
            <person name="Naidoo K."/>
            <person name="Pochopski O."/>
            <person name="Shoukouhi P."/>
            <person name="Santana Q.C."/>
            <person name="Seifert K.A."/>
            <person name="Soal N."/>
            <person name="Steenkamp E.T."/>
            <person name="Tatham C.T."/>
            <person name="van der Nest M.A."/>
            <person name="Wingfield M.J."/>
        </authorList>
    </citation>
    <scope>NUCLEOTIDE SEQUENCE [LARGE SCALE GENOMIC DNA]</scope>
    <source>
        <strain evidence="2">CMW44962</strain>
    </source>
</reference>
<keyword evidence="3" id="KW-1185">Reference proteome</keyword>
<dbReference type="OrthoDB" id="3931827at2759"/>
<evidence type="ECO:0000313" key="2">
    <source>
        <dbReference type="EMBL" id="KAH9837483.1"/>
    </source>
</evidence>
<proteinExistence type="predicted"/>
<feature type="transmembrane region" description="Helical" evidence="1">
    <location>
        <begin position="109"/>
        <end position="130"/>
    </location>
</feature>
<comment type="caution">
    <text evidence="2">The sequence shown here is derived from an EMBL/GenBank/DDBJ whole genome shotgun (WGS) entry which is preliminary data.</text>
</comment>
<reference evidence="2 3" key="2">
    <citation type="journal article" date="2021" name="Curr. Genet.">
        <title>Genetic response to nitrogen starvation in the aggressive Eucalyptus foliar pathogen Teratosphaeria destructans.</title>
        <authorList>
            <person name="Havenga M."/>
            <person name="Wingfield B.D."/>
            <person name="Wingfield M.J."/>
            <person name="Dreyer L.L."/>
            <person name="Roets F."/>
            <person name="Aylward J."/>
        </authorList>
    </citation>
    <scope>NUCLEOTIDE SEQUENCE [LARGE SCALE GENOMIC DNA]</scope>
    <source>
        <strain evidence="2">CMW44962</strain>
    </source>
</reference>
<keyword evidence="1" id="KW-0472">Membrane</keyword>
<feature type="transmembrane region" description="Helical" evidence="1">
    <location>
        <begin position="45"/>
        <end position="71"/>
    </location>
</feature>
<keyword evidence="1" id="KW-0812">Transmembrane</keyword>
<evidence type="ECO:0000313" key="3">
    <source>
        <dbReference type="Proteomes" id="UP001138500"/>
    </source>
</evidence>
<feature type="transmembrane region" description="Helical" evidence="1">
    <location>
        <begin position="179"/>
        <end position="200"/>
    </location>
</feature>
<gene>
    <name evidence="2" type="ORF">Tdes44962_MAKER01839</name>
</gene>
<sequence length="736" mass="79673">MASGKFDEKVTVSTTAVPVLQDAIDDLTTQEAGVAKAKRDIKAAAWAIVCSVALPVIPMIIIAGALLGVIFRHQVDKYNTFYTNGGDPAYYVAFSPTTITTIAGMAGKVMPYLTTSIMGLVAFFAARMLIINSRRGDGEHLPSPEQLTILISLLNGSGWDPMWDTWAHRFTTKRGLAHPLPLAFTFMFFISILGFLLPAVDTWFGFATKETMATVLNITTGAWGLEWLPCNAAANDSVADSLLSYLTGNDQASLLATGLLKTDQILNYTTGNTTYFYIADGNISTGIDFKAKSIAVSAQCVLRTRECLPNMTWPWAGTRDTDPVYHCSDGFVVNASFSGVSQEQDSTEASGYDQSDWVPMIGLAFSPDWNLSRRIGAYDNGILSDKLFNLSHTQDGANLTDAQISANVVASGLVGTNWSYGYVQPQNPMYFGAWGTGSPTVDQSEEYDDDANFVPGLNNPLLADPQIYQGVSQDLAYWMLACEAYVYDVEYTWVNGSVRHFNATPSSADTGGLISGGFAFGYAEAGVLLNRVGTVAGLQSSSADLATYFANGWSSAALSLSIGVMSWTETIIEQRRETKRVTRVPIIPLYLYLALKALYVLTVIALAIGAYCFTHPAETEVVKQQLSPKGLADAHFNAPVVQEIQQRIQIGKDLKTGQPVTPPAADQEIDSVAGEVTSVNATPAALDSRVERRVGLVTRADGAWQFAVKANNAWHTIQPYVKEAQKYDSTASKFMS</sequence>
<organism evidence="2 3">
    <name type="scientific">Teratosphaeria destructans</name>
    <dbReference type="NCBI Taxonomy" id="418781"/>
    <lineage>
        <taxon>Eukaryota</taxon>
        <taxon>Fungi</taxon>
        <taxon>Dikarya</taxon>
        <taxon>Ascomycota</taxon>
        <taxon>Pezizomycotina</taxon>
        <taxon>Dothideomycetes</taxon>
        <taxon>Dothideomycetidae</taxon>
        <taxon>Mycosphaerellales</taxon>
        <taxon>Teratosphaeriaceae</taxon>
        <taxon>Teratosphaeria</taxon>
    </lineage>
</organism>
<dbReference type="AlphaFoldDB" id="A0A9W7SX24"/>
<accession>A0A9W7SX24</accession>
<keyword evidence="1" id="KW-1133">Transmembrane helix</keyword>
<name>A0A9W7SX24_9PEZI</name>
<protein>
    <submittedName>
        <fullName evidence="2">Uncharacterized protein</fullName>
    </submittedName>
</protein>
<evidence type="ECO:0000256" key="1">
    <source>
        <dbReference type="SAM" id="Phobius"/>
    </source>
</evidence>